<evidence type="ECO:0000313" key="2">
    <source>
        <dbReference type="Proteomes" id="UP001153076"/>
    </source>
</evidence>
<keyword evidence="2" id="KW-1185">Reference proteome</keyword>
<dbReference type="OrthoDB" id="10682286at2759"/>
<name>A0A9Q1GS64_9CARY</name>
<reference evidence="1" key="1">
    <citation type="submission" date="2022-04" db="EMBL/GenBank/DDBJ databases">
        <title>Carnegiea gigantea Genome sequencing and assembly v2.</title>
        <authorList>
            <person name="Copetti D."/>
            <person name="Sanderson M.J."/>
            <person name="Burquez A."/>
            <person name="Wojciechowski M.F."/>
        </authorList>
    </citation>
    <scope>NUCLEOTIDE SEQUENCE</scope>
    <source>
        <strain evidence="1">SGP5-SGP5p</strain>
        <tissue evidence="1">Aerial part</tissue>
    </source>
</reference>
<dbReference type="AlphaFoldDB" id="A0A9Q1GS64"/>
<sequence length="307" mass="34877">MKILGSDIGLGGPESHDLMVLSQPIVFAEYKVRNVGDSEDKYPSTNVDSRCNEDDVVSNPSLEDEIPWQIDTVDVDDDGNPTFSLWNKIYQNGSMWTSYSWDVSELVAISKQNLTMDNLTMQNSIIQRHRIAVPTHIFKEYVEGKHGETYVRLPKCIEVIKETDPGTTAACITEGAKLHLLFWTTSNAYTKHVYKQTMDAIKRESKKAYEWLVDEPIEHWARFSFDPEVKCLNNTTNFVGSFNGTIEKYRYKPILITLAAVTRKFMQTIANRAKLANQWKGKVGPMVKLLLIKAEKESRGCILTLAS</sequence>
<dbReference type="Proteomes" id="UP001153076">
    <property type="component" value="Unassembled WGS sequence"/>
</dbReference>
<protein>
    <submittedName>
        <fullName evidence="1">Uncharacterized protein</fullName>
    </submittedName>
</protein>
<organism evidence="1 2">
    <name type="scientific">Carnegiea gigantea</name>
    <dbReference type="NCBI Taxonomy" id="171969"/>
    <lineage>
        <taxon>Eukaryota</taxon>
        <taxon>Viridiplantae</taxon>
        <taxon>Streptophyta</taxon>
        <taxon>Embryophyta</taxon>
        <taxon>Tracheophyta</taxon>
        <taxon>Spermatophyta</taxon>
        <taxon>Magnoliopsida</taxon>
        <taxon>eudicotyledons</taxon>
        <taxon>Gunneridae</taxon>
        <taxon>Pentapetalae</taxon>
        <taxon>Caryophyllales</taxon>
        <taxon>Cactineae</taxon>
        <taxon>Cactaceae</taxon>
        <taxon>Cactoideae</taxon>
        <taxon>Echinocereeae</taxon>
        <taxon>Carnegiea</taxon>
    </lineage>
</organism>
<accession>A0A9Q1GS64</accession>
<proteinExistence type="predicted"/>
<comment type="caution">
    <text evidence="1">The sequence shown here is derived from an EMBL/GenBank/DDBJ whole genome shotgun (WGS) entry which is preliminary data.</text>
</comment>
<gene>
    <name evidence="1" type="ORF">Cgig2_028808</name>
</gene>
<evidence type="ECO:0000313" key="1">
    <source>
        <dbReference type="EMBL" id="KAJ8425921.1"/>
    </source>
</evidence>
<dbReference type="EMBL" id="JAKOGI010001381">
    <property type="protein sequence ID" value="KAJ8425921.1"/>
    <property type="molecule type" value="Genomic_DNA"/>
</dbReference>